<dbReference type="AlphaFoldDB" id="A0A0K1QBZ4"/>
<dbReference type="KEGG" id="llu:AKJ09_09855"/>
<name>A0A0K1QBZ4_9BACT</name>
<organism evidence="1 2">
    <name type="scientific">Labilithrix luteola</name>
    <dbReference type="NCBI Taxonomy" id="1391654"/>
    <lineage>
        <taxon>Bacteria</taxon>
        <taxon>Pseudomonadati</taxon>
        <taxon>Myxococcota</taxon>
        <taxon>Polyangia</taxon>
        <taxon>Polyangiales</taxon>
        <taxon>Labilitrichaceae</taxon>
        <taxon>Labilithrix</taxon>
    </lineage>
</organism>
<dbReference type="RefSeq" id="WP_146653998.1">
    <property type="nucleotide sequence ID" value="NZ_CP012333.1"/>
</dbReference>
<gene>
    <name evidence="1" type="ORF">AKJ09_09855</name>
</gene>
<evidence type="ECO:0000313" key="2">
    <source>
        <dbReference type="Proteomes" id="UP000064967"/>
    </source>
</evidence>
<evidence type="ECO:0000313" key="1">
    <source>
        <dbReference type="EMBL" id="AKV03192.1"/>
    </source>
</evidence>
<proteinExistence type="predicted"/>
<dbReference type="STRING" id="1391654.AKJ09_09855"/>
<dbReference type="Proteomes" id="UP000064967">
    <property type="component" value="Chromosome"/>
</dbReference>
<keyword evidence="2" id="KW-1185">Reference proteome</keyword>
<dbReference type="EMBL" id="CP012333">
    <property type="protein sequence ID" value="AKV03192.1"/>
    <property type="molecule type" value="Genomic_DNA"/>
</dbReference>
<accession>A0A0K1QBZ4</accession>
<protein>
    <submittedName>
        <fullName evidence="1">Uncharacterized protein</fullName>
    </submittedName>
</protein>
<reference evidence="1 2" key="1">
    <citation type="submission" date="2015-08" db="EMBL/GenBank/DDBJ databases">
        <authorList>
            <person name="Babu N.S."/>
            <person name="Beckwith C.J."/>
            <person name="Beseler K.G."/>
            <person name="Brison A."/>
            <person name="Carone J.V."/>
            <person name="Caskin T.P."/>
            <person name="Diamond M."/>
            <person name="Durham M.E."/>
            <person name="Foxe J.M."/>
            <person name="Go M."/>
            <person name="Henderson B.A."/>
            <person name="Jones I.B."/>
            <person name="McGettigan J.A."/>
            <person name="Micheletti S.J."/>
            <person name="Nasrallah M.E."/>
            <person name="Ortiz D."/>
            <person name="Piller C.R."/>
            <person name="Privatt S.R."/>
            <person name="Schneider S.L."/>
            <person name="Sharp S."/>
            <person name="Smith T.C."/>
            <person name="Stanton J.D."/>
            <person name="Ullery H.E."/>
            <person name="Wilson R.J."/>
            <person name="Serrano M.G."/>
            <person name="Buck G."/>
            <person name="Lee V."/>
            <person name="Wang Y."/>
            <person name="Carvalho R."/>
            <person name="Voegtly L."/>
            <person name="Shi R."/>
            <person name="Duckworth R."/>
            <person name="Johnson A."/>
            <person name="Loviza R."/>
            <person name="Walstead R."/>
            <person name="Shah Z."/>
            <person name="Kiflezghi M."/>
            <person name="Wade K."/>
            <person name="Ball S.L."/>
            <person name="Bradley K.W."/>
            <person name="Asai D.J."/>
            <person name="Bowman C.A."/>
            <person name="Russell D.A."/>
            <person name="Pope W.H."/>
            <person name="Jacobs-Sera D."/>
            <person name="Hendrix R.W."/>
            <person name="Hatfull G.F."/>
        </authorList>
    </citation>
    <scope>NUCLEOTIDE SEQUENCE [LARGE SCALE GENOMIC DNA]</scope>
    <source>
        <strain evidence="1 2">DSM 27648</strain>
    </source>
</reference>
<sequence>MGLPVVVRVNKQMFTRKSVSIRPNGLARLTEVDSLEWSDEVAKELVPGMNDGGAPLGQAHGNYSCAASISVYLDACDKFETIIMALDPIATAQGNLAAAVFQLPIITREELRVSTALLVDCTIAAGAISVGNDGSALVRQYTIQPTYIIENGRSKINLLPAV</sequence>